<organism evidence="2 3">
    <name type="scientific">Pseudomonas syringae</name>
    <dbReference type="NCBI Taxonomy" id="317"/>
    <lineage>
        <taxon>Bacteria</taxon>
        <taxon>Pseudomonadati</taxon>
        <taxon>Pseudomonadota</taxon>
        <taxon>Gammaproteobacteria</taxon>
        <taxon>Pseudomonadales</taxon>
        <taxon>Pseudomonadaceae</taxon>
        <taxon>Pseudomonas</taxon>
    </lineage>
</organism>
<dbReference type="RefSeq" id="WP_084919215.1">
    <property type="nucleotide sequence ID" value="NZ_MTSA01000016.1"/>
</dbReference>
<comment type="caution">
    <text evidence="2">The sequence shown here is derived from an EMBL/GenBank/DDBJ whole genome shotgun (WGS) entry which is preliminary data.</text>
</comment>
<dbReference type="Gene3D" id="2.30.110.50">
    <property type="match status" value="2"/>
</dbReference>
<accession>A0A244ENM6</accession>
<dbReference type="OrthoDB" id="9762420at2"/>
<dbReference type="AlphaFoldDB" id="A0A244ENM6"/>
<dbReference type="InterPro" id="IPR037026">
    <property type="entry name" value="Vgr_OB-fold_dom_sf"/>
</dbReference>
<sequence length="465" mass="52029">MPAPARAPLFRLEIARLQRRFNVVSFNMTEAISQPFTVELDMLGDGFYLDLTGLMYQPAFLNLGGQQGVHGQIHWATRKHYEPGPGCYTLRLGPRLTCLGLRYHSRLFQQMSATRIITQVLEEHRLKNSYRFDLQTESSERASCVQYQESDLQLVQRLCAEENIHYHFSHSRRRHELVFGAGLHGFQRSPIAPWRQFEGQPGVTRFAVTEDQSPLPGSRTGQRATGHSTLPFVTCGQLLPLAGHPEKRWNRLWLITEVQHRFAAADGTSEHYLNRFEAIPWEAGFSTPTPAPCTPVAPLQQGWIVGNADEPTRPDASGRVQVRLEWDSQHPDKPDRRCWLHLAPGLNLECRGGMTVLIRFPEDDKTPPQIIGCLQPRALEPCEAPSPEPVDNVQMRLDWPVINGAERVLQLGDGPTVHLGEGSRLTVDVGASHVQIDHDSMTLSSPRISVASKAHDPAGDPDAGS</sequence>
<feature type="region of interest" description="Disordered" evidence="1">
    <location>
        <begin position="442"/>
        <end position="465"/>
    </location>
</feature>
<dbReference type="SUPFAM" id="SSF69279">
    <property type="entry name" value="Phage tail proteins"/>
    <property type="match status" value="2"/>
</dbReference>
<gene>
    <name evidence="2" type="ORF">BW686_19930</name>
</gene>
<protein>
    <submittedName>
        <fullName evidence="2">Type IV secretion protein Rhs</fullName>
    </submittedName>
</protein>
<proteinExistence type="predicted"/>
<dbReference type="EMBL" id="MTSA01000016">
    <property type="protein sequence ID" value="OUM05630.1"/>
    <property type="molecule type" value="Genomic_DNA"/>
</dbReference>
<dbReference type="SUPFAM" id="SSF69255">
    <property type="entry name" value="gp5 N-terminal domain-like"/>
    <property type="match status" value="1"/>
</dbReference>
<dbReference type="Gene3D" id="2.40.50.230">
    <property type="entry name" value="Gp5 N-terminal domain"/>
    <property type="match status" value="1"/>
</dbReference>
<evidence type="ECO:0000256" key="1">
    <source>
        <dbReference type="SAM" id="MobiDB-lite"/>
    </source>
</evidence>
<dbReference type="Pfam" id="PF05954">
    <property type="entry name" value="Phage_GPD"/>
    <property type="match status" value="1"/>
</dbReference>
<evidence type="ECO:0000313" key="2">
    <source>
        <dbReference type="EMBL" id="OUM05630.1"/>
    </source>
</evidence>
<reference evidence="2 3" key="1">
    <citation type="submission" date="2017-01" db="EMBL/GenBank/DDBJ databases">
        <authorList>
            <person name="Mah S.A."/>
            <person name="Swanson W.J."/>
            <person name="Moy G.W."/>
            <person name="Vacquier V.D."/>
        </authorList>
    </citation>
    <scope>NUCLEOTIDE SEQUENCE [LARGE SCALE GENOMIC DNA]</scope>
    <source>
        <strain evidence="2">PDD-32b-74</strain>
    </source>
</reference>
<evidence type="ECO:0000313" key="3">
    <source>
        <dbReference type="Proteomes" id="UP000195128"/>
    </source>
</evidence>
<name>A0A244ENM6_PSESX</name>
<dbReference type="Proteomes" id="UP000195128">
    <property type="component" value="Unassembled WGS sequence"/>
</dbReference>